<dbReference type="AlphaFoldDB" id="A0A1H2VUQ8"/>
<reference evidence="3" key="1">
    <citation type="submission" date="2016-10" db="EMBL/GenBank/DDBJ databases">
        <authorList>
            <person name="Varghese N."/>
            <person name="Submissions S."/>
        </authorList>
    </citation>
    <scope>NUCLEOTIDE SEQUENCE [LARGE SCALE GENOMIC DNA]</scope>
    <source>
        <strain evidence="3">DSM 26922</strain>
    </source>
</reference>
<dbReference type="Proteomes" id="UP000199441">
    <property type="component" value="Unassembled WGS sequence"/>
</dbReference>
<sequence length="251" mass="27056">MTLPAAFFERPITHRGLHDRSKGVIENSLSAFEAAITGGYGIELDVQLSSDAEAMVFHDYDMARLTGERGAIQTRTADVVRGMTLTDSSDTIFDLPAVLDLVDGRVPLLIELKDQDGAMGPNIGPLERAVADALRGYQGEAALMSFNPHSTKALAQLAPDRPRGLVTSSYDPEDWAPLPARVCDHLRDIPDYAASGSCFISHEAHDLQRPRVAELKAEGAAILCWTIKSQAQADAALAIAQNITFEGFIPA</sequence>
<keyword evidence="3" id="KW-1185">Reference proteome</keyword>
<dbReference type="InterPro" id="IPR030395">
    <property type="entry name" value="GP_PDE_dom"/>
</dbReference>
<dbReference type="RefSeq" id="WP_089946416.1">
    <property type="nucleotide sequence ID" value="NZ_FNOI01000002.1"/>
</dbReference>
<proteinExistence type="predicted"/>
<name>A0A1H2VUQ8_9RHOB</name>
<dbReference type="GO" id="GO:0008081">
    <property type="term" value="F:phosphoric diester hydrolase activity"/>
    <property type="evidence" value="ECO:0007669"/>
    <property type="project" value="InterPro"/>
</dbReference>
<evidence type="ECO:0000313" key="3">
    <source>
        <dbReference type="Proteomes" id="UP000199441"/>
    </source>
</evidence>
<dbReference type="Pfam" id="PF03009">
    <property type="entry name" value="GDPD"/>
    <property type="match status" value="1"/>
</dbReference>
<dbReference type="Gene3D" id="3.20.20.190">
    <property type="entry name" value="Phosphatidylinositol (PI) phosphodiesterase"/>
    <property type="match status" value="1"/>
</dbReference>
<dbReference type="InterPro" id="IPR017946">
    <property type="entry name" value="PLC-like_Pdiesterase_TIM-brl"/>
</dbReference>
<dbReference type="OrthoDB" id="384721at2"/>
<dbReference type="GO" id="GO:0006629">
    <property type="term" value="P:lipid metabolic process"/>
    <property type="evidence" value="ECO:0007669"/>
    <property type="project" value="InterPro"/>
</dbReference>
<dbReference type="PANTHER" id="PTHR46211:SF1">
    <property type="entry name" value="GLYCEROPHOSPHODIESTER PHOSPHODIESTERASE, CYTOPLASMIC"/>
    <property type="match status" value="1"/>
</dbReference>
<dbReference type="STRING" id="670155.SAMN04488001_1631"/>
<protein>
    <submittedName>
        <fullName evidence="2">Glycerophosphoryl diester phosphodiesterase</fullName>
    </submittedName>
</protein>
<feature type="domain" description="GP-PDE" evidence="1">
    <location>
        <begin position="9"/>
        <end position="251"/>
    </location>
</feature>
<organism evidence="2 3">
    <name type="scientific">Litoreibacter albidus</name>
    <dbReference type="NCBI Taxonomy" id="670155"/>
    <lineage>
        <taxon>Bacteria</taxon>
        <taxon>Pseudomonadati</taxon>
        <taxon>Pseudomonadota</taxon>
        <taxon>Alphaproteobacteria</taxon>
        <taxon>Rhodobacterales</taxon>
        <taxon>Roseobacteraceae</taxon>
        <taxon>Litoreibacter</taxon>
    </lineage>
</organism>
<dbReference type="EMBL" id="FNOI01000002">
    <property type="protein sequence ID" value="SDW71951.1"/>
    <property type="molecule type" value="Genomic_DNA"/>
</dbReference>
<dbReference type="PROSITE" id="PS51704">
    <property type="entry name" value="GP_PDE"/>
    <property type="match status" value="1"/>
</dbReference>
<dbReference type="PANTHER" id="PTHR46211">
    <property type="entry name" value="GLYCEROPHOSPHORYL DIESTER PHOSPHODIESTERASE"/>
    <property type="match status" value="1"/>
</dbReference>
<evidence type="ECO:0000259" key="1">
    <source>
        <dbReference type="PROSITE" id="PS51704"/>
    </source>
</evidence>
<gene>
    <name evidence="2" type="ORF">SAMN04488001_1631</name>
</gene>
<dbReference type="SUPFAM" id="SSF51695">
    <property type="entry name" value="PLC-like phosphodiesterases"/>
    <property type="match status" value="1"/>
</dbReference>
<evidence type="ECO:0000313" key="2">
    <source>
        <dbReference type="EMBL" id="SDW71951.1"/>
    </source>
</evidence>
<accession>A0A1H2VUQ8</accession>